<feature type="non-terminal residue" evidence="1">
    <location>
        <position position="81"/>
    </location>
</feature>
<comment type="caution">
    <text evidence="1">The sequence shown here is derived from an EMBL/GenBank/DDBJ whole genome shotgun (WGS) entry which is preliminary data.</text>
</comment>
<organism evidence="1 2">
    <name type="scientific">Pseudomonas syringae pv. actinidiae ICMP 18807</name>
    <dbReference type="NCBI Taxonomy" id="1194404"/>
    <lineage>
        <taxon>Bacteria</taxon>
        <taxon>Pseudomonadati</taxon>
        <taxon>Pseudomonadota</taxon>
        <taxon>Gammaproteobacteria</taxon>
        <taxon>Pseudomonadales</taxon>
        <taxon>Pseudomonadaceae</taxon>
        <taxon>Pseudomonas</taxon>
        <taxon>Pseudomonas syringae</taxon>
    </lineage>
</organism>
<gene>
    <name evidence="1" type="ORF">A244_17521</name>
</gene>
<reference evidence="1 2" key="1">
    <citation type="journal article" date="2013" name="PLoS Pathog.">
        <title>Genomic analysis of the Kiwifruit pathogen Pseudomonas syringae pv. actinidiae provides insight into the origins of an emergent plant disease.</title>
        <authorList>
            <person name="McCann H.C."/>
            <person name="Rikkerink E.H."/>
            <person name="Bertels F."/>
            <person name="Fiers M."/>
            <person name="Lu A."/>
            <person name="Rees-George J."/>
            <person name="Andersen M.T."/>
            <person name="Gleave A.P."/>
            <person name="Haubold B."/>
            <person name="Wohlers M.W."/>
            <person name="Guttman D.S."/>
            <person name="Wang P.W."/>
            <person name="Straub C."/>
            <person name="Vanneste J.L."/>
            <person name="Rainey P.B."/>
            <person name="Templeton M.D."/>
        </authorList>
    </citation>
    <scope>NUCLEOTIDE SEQUENCE [LARGE SCALE GENOMIC DNA]</scope>
    <source>
        <strain evidence="1 2">ICMP 18807</strain>
    </source>
</reference>
<evidence type="ECO:0000313" key="2">
    <source>
        <dbReference type="Proteomes" id="UP000015729"/>
    </source>
</evidence>
<dbReference type="AlphaFoldDB" id="S6U820"/>
<dbReference type="Gene3D" id="1.10.40.70">
    <property type="match status" value="1"/>
</dbReference>
<dbReference type="SUPFAM" id="SSF160246">
    <property type="entry name" value="EspE N-terminal domain-like"/>
    <property type="match status" value="1"/>
</dbReference>
<dbReference type="EMBL" id="AOKG01001183">
    <property type="protein sequence ID" value="EPN52094.1"/>
    <property type="molecule type" value="Genomic_DNA"/>
</dbReference>
<sequence>MPSFMPSVPVDVSRLLIPNAEQVCAWLIENAGLKTTDLERAQRLQQESEGTELLGLLTRLGLVSEFELARAWAALLQAPLL</sequence>
<dbReference type="PATRIC" id="fig|1194404.4.peg.3613"/>
<proteinExistence type="predicted"/>
<name>S6U820_PSESF</name>
<dbReference type="Proteomes" id="UP000015729">
    <property type="component" value="Unassembled WGS sequence"/>
</dbReference>
<evidence type="ECO:0000313" key="1">
    <source>
        <dbReference type="EMBL" id="EPN52094.1"/>
    </source>
</evidence>
<accession>S6U820</accession>
<dbReference type="InterPro" id="IPR037257">
    <property type="entry name" value="T2SS_E_N_sf"/>
</dbReference>
<protein>
    <submittedName>
        <fullName evidence="1">General secretion pathway protein E</fullName>
    </submittedName>
</protein>